<evidence type="ECO:0008006" key="5">
    <source>
        <dbReference type="Google" id="ProtNLM"/>
    </source>
</evidence>
<dbReference type="Proteomes" id="UP000039865">
    <property type="component" value="Unassembled WGS sequence"/>
</dbReference>
<proteinExistence type="predicted"/>
<keyword evidence="2" id="KW-0812">Transmembrane</keyword>
<protein>
    <recommendedName>
        <fullName evidence="5">Transmembrane protein</fullName>
    </recommendedName>
</protein>
<evidence type="ECO:0000313" key="3">
    <source>
        <dbReference type="EMBL" id="CDW77141.1"/>
    </source>
</evidence>
<organism evidence="3 4">
    <name type="scientific">Stylonychia lemnae</name>
    <name type="common">Ciliate</name>
    <dbReference type="NCBI Taxonomy" id="5949"/>
    <lineage>
        <taxon>Eukaryota</taxon>
        <taxon>Sar</taxon>
        <taxon>Alveolata</taxon>
        <taxon>Ciliophora</taxon>
        <taxon>Intramacronucleata</taxon>
        <taxon>Spirotrichea</taxon>
        <taxon>Stichotrichia</taxon>
        <taxon>Sporadotrichida</taxon>
        <taxon>Oxytrichidae</taxon>
        <taxon>Stylonychinae</taxon>
        <taxon>Stylonychia</taxon>
    </lineage>
</organism>
<accession>A0A078A8M1</accession>
<dbReference type="OrthoDB" id="10572316at2759"/>
<gene>
    <name evidence="3" type="primary">Contig8524.g9098</name>
    <name evidence="3" type="ORF">STYLEM_6111</name>
</gene>
<dbReference type="EMBL" id="CCKQ01005870">
    <property type="protein sequence ID" value="CDW77141.1"/>
    <property type="molecule type" value="Genomic_DNA"/>
</dbReference>
<feature type="region of interest" description="Disordered" evidence="1">
    <location>
        <begin position="163"/>
        <end position="183"/>
    </location>
</feature>
<evidence type="ECO:0000256" key="2">
    <source>
        <dbReference type="SAM" id="Phobius"/>
    </source>
</evidence>
<keyword evidence="2" id="KW-0472">Membrane</keyword>
<name>A0A078A8M1_STYLE</name>
<keyword evidence="2" id="KW-1133">Transmembrane helix</keyword>
<dbReference type="AlphaFoldDB" id="A0A078A8M1"/>
<feature type="transmembrane region" description="Helical" evidence="2">
    <location>
        <begin position="56"/>
        <end position="76"/>
    </location>
</feature>
<keyword evidence="4" id="KW-1185">Reference proteome</keyword>
<evidence type="ECO:0000256" key="1">
    <source>
        <dbReference type="SAM" id="MobiDB-lite"/>
    </source>
</evidence>
<evidence type="ECO:0000313" key="4">
    <source>
        <dbReference type="Proteomes" id="UP000039865"/>
    </source>
</evidence>
<sequence length="183" mass="21970">MNYSSMDKTEMKYMSDQGVDIRFPLDRNQRYFMFKEMMMAYSFAWLEKPDHKRLSYYQQQAGAMILAWSGAAYYYSIQLAQNPQKFYQEFLLTRKSGLFSFVPLGVAAYYHFKQQKLYNELYEKYCGQLSDKELLQLDAKFNPKKKMFYDIIIQRNEKRLEMEDEKEQNRLSSLGGHSRVDTD</sequence>
<dbReference type="InParanoid" id="A0A078A8M1"/>
<reference evidence="3 4" key="1">
    <citation type="submission" date="2014-06" db="EMBL/GenBank/DDBJ databases">
        <authorList>
            <person name="Swart Estienne"/>
        </authorList>
    </citation>
    <scope>NUCLEOTIDE SEQUENCE [LARGE SCALE GENOMIC DNA]</scope>
    <source>
        <strain evidence="3 4">130c</strain>
    </source>
</reference>
<feature type="transmembrane region" description="Helical" evidence="2">
    <location>
        <begin position="96"/>
        <end position="112"/>
    </location>
</feature>